<evidence type="ECO:0000313" key="3">
    <source>
        <dbReference type="EnsemblProtists" id="EOD41893"/>
    </source>
</evidence>
<dbReference type="PANTHER" id="PTHR33336:SF15">
    <property type="entry name" value="ABM DOMAIN-CONTAINING PROTEIN"/>
    <property type="match status" value="1"/>
</dbReference>
<sequence>MARVLLSILLLSILLLDICQALSVGPTATVRPSCREEFLECIRQNQKGTLSSEPLAVTYAYGEDETTPDTWHFFEQYVGREGFEAHTQTPHFAAWEAFAASDPFSAPPEVKFFVEDSASTVCSGAAAVRAVLAAGDWTKLFCLDVEMAVKPEAREGFLEALRADQSGALSSEPLAGFAQHAKTPHYAKWAEFKGTEPFAAPAKVGYYVVDLDGHQERLQTG</sequence>
<keyword evidence="4" id="KW-1185">Reference proteome</keyword>
<accession>A0A0D3L1K8</accession>
<dbReference type="HOGENOM" id="CLU_1252643_0_0_1"/>
<feature type="signal peptide" evidence="1">
    <location>
        <begin position="1"/>
        <end position="21"/>
    </location>
</feature>
<dbReference type="RefSeq" id="XP_005794322.1">
    <property type="nucleotide sequence ID" value="XM_005794265.1"/>
</dbReference>
<dbReference type="PANTHER" id="PTHR33336">
    <property type="entry name" value="QUINOL MONOOXYGENASE YGIN-RELATED"/>
    <property type="match status" value="1"/>
</dbReference>
<evidence type="ECO:0000259" key="2">
    <source>
        <dbReference type="PROSITE" id="PS51725"/>
    </source>
</evidence>
<evidence type="ECO:0000256" key="1">
    <source>
        <dbReference type="SAM" id="SignalP"/>
    </source>
</evidence>
<feature type="domain" description="ABM" evidence="2">
    <location>
        <begin position="22"/>
        <end position="113"/>
    </location>
</feature>
<dbReference type="GO" id="GO:0003824">
    <property type="term" value="F:catalytic activity"/>
    <property type="evidence" value="ECO:0007669"/>
    <property type="project" value="TreeGrafter"/>
</dbReference>
<dbReference type="PROSITE" id="PS51725">
    <property type="entry name" value="ABM"/>
    <property type="match status" value="1"/>
</dbReference>
<name>A0A0D3L1K8_EMIH1</name>
<feature type="chain" id="PRO_5044226526" description="ABM domain-containing protein" evidence="1">
    <location>
        <begin position="22"/>
        <end position="221"/>
    </location>
</feature>
<dbReference type="SUPFAM" id="SSF54909">
    <property type="entry name" value="Dimeric alpha+beta barrel"/>
    <property type="match status" value="1"/>
</dbReference>
<dbReference type="Pfam" id="PF03992">
    <property type="entry name" value="ABM"/>
    <property type="match status" value="1"/>
</dbReference>
<reference evidence="4" key="1">
    <citation type="journal article" date="2013" name="Nature">
        <title>Pan genome of the phytoplankton Emiliania underpins its global distribution.</title>
        <authorList>
            <person name="Read B.A."/>
            <person name="Kegel J."/>
            <person name="Klute M.J."/>
            <person name="Kuo A."/>
            <person name="Lefebvre S.C."/>
            <person name="Maumus F."/>
            <person name="Mayer C."/>
            <person name="Miller J."/>
            <person name="Monier A."/>
            <person name="Salamov A."/>
            <person name="Young J."/>
            <person name="Aguilar M."/>
            <person name="Claverie J.M."/>
            <person name="Frickenhaus S."/>
            <person name="Gonzalez K."/>
            <person name="Herman E.K."/>
            <person name="Lin Y.C."/>
            <person name="Napier J."/>
            <person name="Ogata H."/>
            <person name="Sarno A.F."/>
            <person name="Shmutz J."/>
            <person name="Schroeder D."/>
            <person name="de Vargas C."/>
            <person name="Verret F."/>
            <person name="von Dassow P."/>
            <person name="Valentin K."/>
            <person name="Van de Peer Y."/>
            <person name="Wheeler G."/>
            <person name="Dacks J.B."/>
            <person name="Delwiche C.F."/>
            <person name="Dyhrman S.T."/>
            <person name="Glockner G."/>
            <person name="John U."/>
            <person name="Richards T."/>
            <person name="Worden A.Z."/>
            <person name="Zhang X."/>
            <person name="Grigoriev I.V."/>
            <person name="Allen A.E."/>
            <person name="Bidle K."/>
            <person name="Borodovsky M."/>
            <person name="Bowler C."/>
            <person name="Brownlee C."/>
            <person name="Cock J.M."/>
            <person name="Elias M."/>
            <person name="Gladyshev V.N."/>
            <person name="Groth M."/>
            <person name="Guda C."/>
            <person name="Hadaegh A."/>
            <person name="Iglesias-Rodriguez M.D."/>
            <person name="Jenkins J."/>
            <person name="Jones B.M."/>
            <person name="Lawson T."/>
            <person name="Leese F."/>
            <person name="Lindquist E."/>
            <person name="Lobanov A."/>
            <person name="Lomsadze A."/>
            <person name="Malik S.B."/>
            <person name="Marsh M.E."/>
            <person name="Mackinder L."/>
            <person name="Mock T."/>
            <person name="Mueller-Roeber B."/>
            <person name="Pagarete A."/>
            <person name="Parker M."/>
            <person name="Probert I."/>
            <person name="Quesneville H."/>
            <person name="Raines C."/>
            <person name="Rensing S.A."/>
            <person name="Riano-Pachon D.M."/>
            <person name="Richier S."/>
            <person name="Rokitta S."/>
            <person name="Shiraiwa Y."/>
            <person name="Soanes D.M."/>
            <person name="van der Giezen M."/>
            <person name="Wahlund T.M."/>
            <person name="Williams B."/>
            <person name="Wilson W."/>
            <person name="Wolfe G."/>
            <person name="Wurch L.L."/>
        </authorList>
    </citation>
    <scope>NUCLEOTIDE SEQUENCE</scope>
</reference>
<dbReference type="InterPro" id="IPR050744">
    <property type="entry name" value="AI-2_Isomerase_LsrG"/>
</dbReference>
<dbReference type="InterPro" id="IPR007138">
    <property type="entry name" value="ABM_dom"/>
</dbReference>
<proteinExistence type="predicted"/>
<dbReference type="EnsemblProtists" id="EOD41893">
    <property type="protein sequence ID" value="EOD41893"/>
    <property type="gene ID" value="EMIHUDRAFT_194475"/>
</dbReference>
<dbReference type="AlphaFoldDB" id="A0A0D3L1K8"/>
<dbReference type="KEGG" id="ehx:EMIHUDRAFT_194475"/>
<organism evidence="3 4">
    <name type="scientific">Emiliania huxleyi (strain CCMP1516)</name>
    <dbReference type="NCBI Taxonomy" id="280463"/>
    <lineage>
        <taxon>Eukaryota</taxon>
        <taxon>Haptista</taxon>
        <taxon>Haptophyta</taxon>
        <taxon>Prymnesiophyceae</taxon>
        <taxon>Isochrysidales</taxon>
        <taxon>Noelaerhabdaceae</taxon>
        <taxon>Emiliania</taxon>
    </lineage>
</organism>
<dbReference type="InterPro" id="IPR011008">
    <property type="entry name" value="Dimeric_a/b-barrel"/>
</dbReference>
<dbReference type="Gene3D" id="3.30.70.100">
    <property type="match status" value="1"/>
</dbReference>
<dbReference type="eggNOG" id="ENOG502SYW0">
    <property type="taxonomic scope" value="Eukaryota"/>
</dbReference>
<dbReference type="GeneID" id="17287163"/>
<dbReference type="OMA" id="CVKPERR"/>
<dbReference type="PaxDb" id="2903-EOD41893"/>
<protein>
    <recommendedName>
        <fullName evidence="2">ABM domain-containing protein</fullName>
    </recommendedName>
</protein>
<evidence type="ECO:0000313" key="4">
    <source>
        <dbReference type="Proteomes" id="UP000013827"/>
    </source>
</evidence>
<keyword evidence="1" id="KW-0732">Signal</keyword>
<dbReference type="Proteomes" id="UP000013827">
    <property type="component" value="Unassembled WGS sequence"/>
</dbReference>
<reference evidence="3" key="2">
    <citation type="submission" date="2024-10" db="UniProtKB">
        <authorList>
            <consortium name="EnsemblProtists"/>
        </authorList>
    </citation>
    <scope>IDENTIFICATION</scope>
</reference>